<dbReference type="SMART" id="SM00240">
    <property type="entry name" value="FHA"/>
    <property type="match status" value="1"/>
</dbReference>
<evidence type="ECO:0000313" key="8">
    <source>
        <dbReference type="EMBL" id="AKF03142.1"/>
    </source>
</evidence>
<dbReference type="InterPro" id="IPR009057">
    <property type="entry name" value="Homeodomain-like_sf"/>
</dbReference>
<feature type="domain" description="FHA" evidence="6">
    <location>
        <begin position="67"/>
        <end position="116"/>
    </location>
</feature>
<sequence length="474" mass="51682">MSETEALDVARRGPSRFACVIPSRSVSMTVTRRFGGGGPTLAVTTLRADVLEGPDQGRITRTHDERFTLGTAQGNDLVLGDDTVSRFHALVRRTDEGILVVDQRSTNGTWVGGARLGQAIVKPGTVLQLGRTHVRITEGAELDVEIHAGDALGPLRGRSPQMRRVMAWTRRASASEAPVLLVGESGTGKEAVARAIHEGGPRKDQPFVVVDCGALTPTLVASELFGHERGAFTGAERQHVGALEQAHGGTLFLDEVGELPRELQPVLLGALERSVFRRVGGRSDVHVDVRVIAATNRDLRAEINAGSFRLDLFYRLAVLQLELPPLRERRDDIPLLLEHFLRELGYRGEIARLFPEDAMRALLDHRWPGNARELRNVAQATLALGLESFLDGAPRALERSGSAPDATGDPTMLPIASWLAMPYKEARQQALGAFEERYLAHLLERSGGNVSQAARDAGLDRSYLFSLLRRAGLR</sequence>
<evidence type="ECO:0000259" key="7">
    <source>
        <dbReference type="PROSITE" id="PS50045"/>
    </source>
</evidence>
<dbReference type="GO" id="GO:0006355">
    <property type="term" value="P:regulation of DNA-templated transcription"/>
    <property type="evidence" value="ECO:0007669"/>
    <property type="project" value="InterPro"/>
</dbReference>
<dbReference type="SUPFAM" id="SSF49879">
    <property type="entry name" value="SMAD/FHA domain"/>
    <property type="match status" value="1"/>
</dbReference>
<dbReference type="SMART" id="SM00382">
    <property type="entry name" value="AAA"/>
    <property type="match status" value="1"/>
</dbReference>
<dbReference type="FunFam" id="3.40.50.300:FF:000006">
    <property type="entry name" value="DNA-binding transcriptional regulator NtrC"/>
    <property type="match status" value="1"/>
</dbReference>
<evidence type="ECO:0000259" key="6">
    <source>
        <dbReference type="PROSITE" id="PS50006"/>
    </source>
</evidence>
<keyword evidence="2" id="KW-0067">ATP-binding</keyword>
<dbReference type="PRINTS" id="PR01590">
    <property type="entry name" value="HTHFIS"/>
</dbReference>
<evidence type="ECO:0000256" key="1">
    <source>
        <dbReference type="ARBA" id="ARBA00022741"/>
    </source>
</evidence>
<keyword evidence="3" id="KW-0805">Transcription regulation</keyword>
<dbReference type="Pfam" id="PF16697">
    <property type="entry name" value="Yop-YscD_cpl"/>
    <property type="match status" value="1"/>
</dbReference>
<dbReference type="Pfam" id="PF25601">
    <property type="entry name" value="AAA_lid_14"/>
    <property type="match status" value="1"/>
</dbReference>
<dbReference type="SUPFAM" id="SSF46689">
    <property type="entry name" value="Homeodomain-like"/>
    <property type="match status" value="1"/>
</dbReference>
<dbReference type="InterPro" id="IPR027417">
    <property type="entry name" value="P-loop_NTPase"/>
</dbReference>
<evidence type="ECO:0000256" key="5">
    <source>
        <dbReference type="ARBA" id="ARBA00023163"/>
    </source>
</evidence>
<dbReference type="SUPFAM" id="SSF52540">
    <property type="entry name" value="P-loop containing nucleoside triphosphate hydrolases"/>
    <property type="match status" value="1"/>
</dbReference>
<dbReference type="PROSITE" id="PS00675">
    <property type="entry name" value="SIGMA54_INTERACT_1"/>
    <property type="match status" value="1"/>
</dbReference>
<proteinExistence type="predicted"/>
<dbReference type="Gene3D" id="1.10.8.60">
    <property type="match status" value="1"/>
</dbReference>
<dbReference type="Proteomes" id="UP000034883">
    <property type="component" value="Chromosome"/>
</dbReference>
<accession>A0A0F6VYW2</accession>
<evidence type="ECO:0000256" key="2">
    <source>
        <dbReference type="ARBA" id="ARBA00022840"/>
    </source>
</evidence>
<dbReference type="Gene3D" id="3.40.50.300">
    <property type="entry name" value="P-loop containing nucleotide triphosphate hydrolases"/>
    <property type="match status" value="1"/>
</dbReference>
<dbReference type="AlphaFoldDB" id="A0A0F6VYW2"/>
<dbReference type="PROSITE" id="PS50045">
    <property type="entry name" value="SIGMA54_INTERACT_4"/>
    <property type="match status" value="1"/>
</dbReference>
<dbReference type="InterPro" id="IPR032030">
    <property type="entry name" value="YscD_cytoplasmic_dom"/>
</dbReference>
<protein>
    <submittedName>
        <fullName evidence="8">Response regulator of zinc sigma-54-dependent two-component system</fullName>
    </submittedName>
</protein>
<dbReference type="InterPro" id="IPR002078">
    <property type="entry name" value="Sigma_54_int"/>
</dbReference>
<keyword evidence="4" id="KW-0238">DNA-binding</keyword>
<dbReference type="Gene3D" id="1.10.10.60">
    <property type="entry name" value="Homeodomain-like"/>
    <property type="match status" value="1"/>
</dbReference>
<gene>
    <name evidence="8" type="ORF">DB32_000291</name>
</gene>
<dbReference type="PANTHER" id="PTHR32071:SF117">
    <property type="entry name" value="PTS-DEPENDENT DIHYDROXYACETONE KINASE OPERON REGULATORY PROTEIN-RELATED"/>
    <property type="match status" value="1"/>
</dbReference>
<reference evidence="8 9" key="1">
    <citation type="submission" date="2015-03" db="EMBL/GenBank/DDBJ databases">
        <title>Genome assembly of Sandaracinus amylolyticus DSM 53668.</title>
        <authorList>
            <person name="Sharma G."/>
            <person name="Subramanian S."/>
        </authorList>
    </citation>
    <scope>NUCLEOTIDE SEQUENCE [LARGE SCALE GENOMIC DNA]</scope>
    <source>
        <strain evidence="8 9">DSM 53668</strain>
    </source>
</reference>
<keyword evidence="1" id="KW-0547">Nucleotide-binding</keyword>
<dbReference type="PANTHER" id="PTHR32071">
    <property type="entry name" value="TRANSCRIPTIONAL REGULATORY PROTEIN"/>
    <property type="match status" value="1"/>
</dbReference>
<dbReference type="CDD" id="cd00009">
    <property type="entry name" value="AAA"/>
    <property type="match status" value="1"/>
</dbReference>
<dbReference type="PROSITE" id="PS50006">
    <property type="entry name" value="FHA_DOMAIN"/>
    <property type="match status" value="1"/>
</dbReference>
<dbReference type="STRING" id="927083.DB32_000291"/>
<evidence type="ECO:0000256" key="4">
    <source>
        <dbReference type="ARBA" id="ARBA00023125"/>
    </source>
</evidence>
<dbReference type="PROSITE" id="PS00676">
    <property type="entry name" value="SIGMA54_INTERACT_2"/>
    <property type="match status" value="1"/>
</dbReference>
<dbReference type="InterPro" id="IPR002197">
    <property type="entry name" value="HTH_Fis"/>
</dbReference>
<evidence type="ECO:0000256" key="3">
    <source>
        <dbReference type="ARBA" id="ARBA00023015"/>
    </source>
</evidence>
<keyword evidence="5" id="KW-0804">Transcription</keyword>
<dbReference type="Gene3D" id="2.60.200.20">
    <property type="match status" value="1"/>
</dbReference>
<dbReference type="GO" id="GO:0005524">
    <property type="term" value="F:ATP binding"/>
    <property type="evidence" value="ECO:0007669"/>
    <property type="project" value="UniProtKB-KW"/>
</dbReference>
<evidence type="ECO:0000313" key="9">
    <source>
        <dbReference type="Proteomes" id="UP000034883"/>
    </source>
</evidence>
<dbReference type="InterPro" id="IPR025662">
    <property type="entry name" value="Sigma_54_int_dom_ATP-bd_1"/>
</dbReference>
<dbReference type="InterPro" id="IPR000253">
    <property type="entry name" value="FHA_dom"/>
</dbReference>
<dbReference type="InterPro" id="IPR058031">
    <property type="entry name" value="AAA_lid_NorR"/>
</dbReference>
<dbReference type="GO" id="GO:0043565">
    <property type="term" value="F:sequence-specific DNA binding"/>
    <property type="evidence" value="ECO:0007669"/>
    <property type="project" value="InterPro"/>
</dbReference>
<dbReference type="EMBL" id="CP011125">
    <property type="protein sequence ID" value="AKF03142.1"/>
    <property type="molecule type" value="Genomic_DNA"/>
</dbReference>
<dbReference type="InterPro" id="IPR025943">
    <property type="entry name" value="Sigma_54_int_dom_ATP-bd_2"/>
</dbReference>
<dbReference type="InterPro" id="IPR008984">
    <property type="entry name" value="SMAD_FHA_dom_sf"/>
</dbReference>
<feature type="domain" description="Sigma-54 factor interaction" evidence="7">
    <location>
        <begin position="155"/>
        <end position="383"/>
    </location>
</feature>
<name>A0A0F6VYW2_9BACT</name>
<dbReference type="KEGG" id="samy:DB32_000291"/>
<dbReference type="InterPro" id="IPR003593">
    <property type="entry name" value="AAA+_ATPase"/>
</dbReference>
<dbReference type="CDD" id="cd00060">
    <property type="entry name" value="FHA"/>
    <property type="match status" value="1"/>
</dbReference>
<keyword evidence="9" id="KW-1185">Reference proteome</keyword>
<organism evidence="8 9">
    <name type="scientific">Sandaracinus amylolyticus</name>
    <dbReference type="NCBI Taxonomy" id="927083"/>
    <lineage>
        <taxon>Bacteria</taxon>
        <taxon>Pseudomonadati</taxon>
        <taxon>Myxococcota</taxon>
        <taxon>Polyangia</taxon>
        <taxon>Polyangiales</taxon>
        <taxon>Sandaracinaceae</taxon>
        <taxon>Sandaracinus</taxon>
    </lineage>
</organism>
<dbReference type="Pfam" id="PF00158">
    <property type="entry name" value="Sigma54_activat"/>
    <property type="match status" value="1"/>
</dbReference>